<evidence type="ECO:0000313" key="3">
    <source>
        <dbReference type="Proteomes" id="UP000192257"/>
    </source>
</evidence>
<reference evidence="2 3" key="1">
    <citation type="submission" date="2017-03" db="EMBL/GenBank/DDBJ databases">
        <title>An alternative strategy for trypanosome survival in the mammalian bloodstream revealed through genome and transcriptome analysis of the ubiquitous bovine parasite Trypanosoma (Megatrypanum) theileri.</title>
        <authorList>
            <person name="Kelly S."/>
            <person name="Ivens A."/>
            <person name="Mott A."/>
            <person name="O'Neill E."/>
            <person name="Emms D."/>
            <person name="Macleod O."/>
            <person name="Voorheis P."/>
            <person name="Matthews J."/>
            <person name="Matthews K."/>
            <person name="Carrington M."/>
        </authorList>
    </citation>
    <scope>NUCLEOTIDE SEQUENCE [LARGE SCALE GENOMIC DNA]</scope>
    <source>
        <strain evidence="2">Edinburgh</strain>
    </source>
</reference>
<dbReference type="Proteomes" id="UP000192257">
    <property type="component" value="Unassembled WGS sequence"/>
</dbReference>
<feature type="compositionally biased region" description="Basic and acidic residues" evidence="1">
    <location>
        <begin position="162"/>
        <end position="173"/>
    </location>
</feature>
<evidence type="ECO:0000313" key="2">
    <source>
        <dbReference type="EMBL" id="ORC87515.1"/>
    </source>
</evidence>
<dbReference type="AlphaFoldDB" id="A0A1X0NS31"/>
<dbReference type="EMBL" id="NBCO01000021">
    <property type="protein sequence ID" value="ORC87515.1"/>
    <property type="molecule type" value="Genomic_DNA"/>
</dbReference>
<organism evidence="2 3">
    <name type="scientific">Trypanosoma theileri</name>
    <dbReference type="NCBI Taxonomy" id="67003"/>
    <lineage>
        <taxon>Eukaryota</taxon>
        <taxon>Discoba</taxon>
        <taxon>Euglenozoa</taxon>
        <taxon>Kinetoplastea</taxon>
        <taxon>Metakinetoplastina</taxon>
        <taxon>Trypanosomatida</taxon>
        <taxon>Trypanosomatidae</taxon>
        <taxon>Trypanosoma</taxon>
    </lineage>
</organism>
<feature type="region of interest" description="Disordered" evidence="1">
    <location>
        <begin position="162"/>
        <end position="194"/>
    </location>
</feature>
<accession>A0A1X0NS31</accession>
<dbReference type="RefSeq" id="XP_028881581.1">
    <property type="nucleotide sequence ID" value="XM_029026971.1"/>
</dbReference>
<dbReference type="VEuPathDB" id="TriTrypDB:TM35_000211210"/>
<protein>
    <submittedName>
        <fullName evidence="2">Uncharacterized protein</fullName>
    </submittedName>
</protein>
<name>A0A1X0NS31_9TRYP</name>
<dbReference type="OrthoDB" id="10402290at2759"/>
<gene>
    <name evidence="2" type="ORF">TM35_000211210</name>
</gene>
<dbReference type="GeneID" id="39986751"/>
<proteinExistence type="predicted"/>
<keyword evidence="3" id="KW-1185">Reference proteome</keyword>
<comment type="caution">
    <text evidence="2">The sequence shown here is derived from an EMBL/GenBank/DDBJ whole genome shotgun (WGS) entry which is preliminary data.</text>
</comment>
<evidence type="ECO:0000256" key="1">
    <source>
        <dbReference type="SAM" id="MobiDB-lite"/>
    </source>
</evidence>
<sequence>MSRSVGPPPAVVSGEPVVVVADVEKEILSSDDVTAAETVNTELSHERQLLSSNLKSSGLSNDLDGVAVDVHGSLKQEDLFLRGRPVLRNLVEPMTRGNPQRQLSASYERSCPSPSYFMYPVDSHPMCEKSVTKKDVANLGCKCPDIPPVNLDTLDKADVTTKESTDVQERKYVAESSTRQNLSAPLHPVPQTRNGTEKCTVLSTQDLQTQQGTISFNKETVNENSFLLPYQAPHELIGTGEERSLSHPPSFELGSKQDMQASLVSIAPNAFGFCLPEPFYWQSHFGSTLGSSNGAVYGSNDNTQLSVLTGINGSTNVKLNFPHPGFERELSSLSQPGLENIHREVNSMWHVRGNQFCNSARMIRCRMNSSELTGTEGQSKPLIHSNRSNEGSKALSSHWGCLPQFANILDVSELIEGGNRNLSNPATFIVPVLGSFVSEGEEGIAVGNSQDSRTLASLSLFSP</sequence>